<evidence type="ECO:0000259" key="4">
    <source>
        <dbReference type="Pfam" id="PF24883"/>
    </source>
</evidence>
<dbReference type="PROSITE" id="PS50088">
    <property type="entry name" value="ANK_REPEAT"/>
    <property type="match status" value="1"/>
</dbReference>
<dbReference type="InterPro" id="IPR027417">
    <property type="entry name" value="P-loop_NTPase"/>
</dbReference>
<feature type="repeat" description="ANK" evidence="2">
    <location>
        <begin position="679"/>
        <end position="711"/>
    </location>
</feature>
<dbReference type="AlphaFoldDB" id="A0A8H6V1W1"/>
<feature type="region of interest" description="Disordered" evidence="3">
    <location>
        <begin position="760"/>
        <end position="797"/>
    </location>
</feature>
<evidence type="ECO:0000313" key="7">
    <source>
        <dbReference type="Proteomes" id="UP000630445"/>
    </source>
</evidence>
<dbReference type="Gene3D" id="1.25.40.20">
    <property type="entry name" value="Ankyrin repeat-containing domain"/>
    <property type="match status" value="1"/>
</dbReference>
<dbReference type="OrthoDB" id="1577640at2759"/>
<evidence type="ECO:0000256" key="1">
    <source>
        <dbReference type="ARBA" id="ARBA00022737"/>
    </source>
</evidence>
<organism evidence="6 8">
    <name type="scientific">Aspergillus hiratsukae</name>
    <dbReference type="NCBI Taxonomy" id="1194566"/>
    <lineage>
        <taxon>Eukaryota</taxon>
        <taxon>Fungi</taxon>
        <taxon>Dikarya</taxon>
        <taxon>Ascomycota</taxon>
        <taxon>Pezizomycotina</taxon>
        <taxon>Eurotiomycetes</taxon>
        <taxon>Eurotiomycetidae</taxon>
        <taxon>Eurotiales</taxon>
        <taxon>Aspergillaceae</taxon>
        <taxon>Aspergillus</taxon>
        <taxon>Aspergillus subgen. Fumigati</taxon>
    </lineage>
</organism>
<dbReference type="Proteomes" id="UP000630445">
    <property type="component" value="Unassembled WGS sequence"/>
</dbReference>
<dbReference type="InterPro" id="IPR056884">
    <property type="entry name" value="NPHP3-like_N"/>
</dbReference>
<dbReference type="PROSITE" id="PS50297">
    <property type="entry name" value="ANK_REP_REGION"/>
    <property type="match status" value="1"/>
</dbReference>
<keyword evidence="7" id="KW-1185">Reference proteome</keyword>
<keyword evidence="1" id="KW-0677">Repeat</keyword>
<dbReference type="EMBL" id="JACBAD010001758">
    <property type="protein sequence ID" value="KAF7134148.1"/>
    <property type="molecule type" value="Genomic_DNA"/>
</dbReference>
<dbReference type="SMART" id="SM00248">
    <property type="entry name" value="ANK"/>
    <property type="match status" value="2"/>
</dbReference>
<keyword evidence="2" id="KW-0040">ANK repeat</keyword>
<dbReference type="SUPFAM" id="SSF52540">
    <property type="entry name" value="P-loop containing nucleoside triphosphate hydrolases"/>
    <property type="match status" value="1"/>
</dbReference>
<evidence type="ECO:0000256" key="3">
    <source>
        <dbReference type="SAM" id="MobiDB-lite"/>
    </source>
</evidence>
<evidence type="ECO:0000313" key="5">
    <source>
        <dbReference type="EMBL" id="KAF7134148.1"/>
    </source>
</evidence>
<evidence type="ECO:0000313" key="8">
    <source>
        <dbReference type="Proteomes" id="UP000662466"/>
    </source>
</evidence>
<comment type="caution">
    <text evidence="6">The sequence shown here is derived from an EMBL/GenBank/DDBJ whole genome shotgun (WGS) entry which is preliminary data.</text>
</comment>
<feature type="domain" description="Nephrocystin 3-like N-terminal" evidence="4">
    <location>
        <begin position="185"/>
        <end position="343"/>
    </location>
</feature>
<reference evidence="6" key="1">
    <citation type="submission" date="2020-06" db="EMBL/GenBank/DDBJ databases">
        <title>Draft genome sequences of strains closely related to Aspergillus parafelis and Aspergillus hiratsukae.</title>
        <authorList>
            <person name="Dos Santos R.A.C."/>
            <person name="Rivero-Menendez O."/>
            <person name="Steenwyk J.L."/>
            <person name="Mead M.E."/>
            <person name="Goldman G.H."/>
            <person name="Alastruey-Izquierdo A."/>
            <person name="Rokas A."/>
        </authorList>
    </citation>
    <scope>NUCLEOTIDE SEQUENCE</scope>
    <source>
        <strain evidence="5">CNM-CM5793</strain>
        <strain evidence="6">CNM-CM6106</strain>
    </source>
</reference>
<evidence type="ECO:0000313" key="6">
    <source>
        <dbReference type="EMBL" id="KAF7172319.1"/>
    </source>
</evidence>
<protein>
    <recommendedName>
        <fullName evidence="4">Nephrocystin 3-like N-terminal domain-containing protein</fullName>
    </recommendedName>
</protein>
<gene>
    <name evidence="5" type="ORF">CNMCM5793_005827</name>
    <name evidence="6" type="ORF">CNMCM6106_006561</name>
</gene>
<dbReference type="Pfam" id="PF24883">
    <property type="entry name" value="NPHP3_N"/>
    <property type="match status" value="1"/>
</dbReference>
<dbReference type="InterPro" id="IPR036770">
    <property type="entry name" value="Ankyrin_rpt-contain_sf"/>
</dbReference>
<evidence type="ECO:0000256" key="2">
    <source>
        <dbReference type="PROSITE-ProRule" id="PRU00023"/>
    </source>
</evidence>
<dbReference type="PANTHER" id="PTHR10039:SF16">
    <property type="entry name" value="GPI INOSITOL-DEACYLASE"/>
    <property type="match status" value="1"/>
</dbReference>
<accession>A0A8H6V1W1</accession>
<name>A0A8H6V1W1_9EURO</name>
<dbReference type="SUPFAM" id="SSF48403">
    <property type="entry name" value="Ankyrin repeat"/>
    <property type="match status" value="1"/>
</dbReference>
<dbReference type="EMBL" id="JACBAF010001868">
    <property type="protein sequence ID" value="KAF7172319.1"/>
    <property type="molecule type" value="Genomic_DNA"/>
</dbReference>
<dbReference type="Gene3D" id="3.40.50.300">
    <property type="entry name" value="P-loop containing nucleotide triphosphate hydrolases"/>
    <property type="match status" value="1"/>
</dbReference>
<dbReference type="InterPro" id="IPR002110">
    <property type="entry name" value="Ankyrin_rpt"/>
</dbReference>
<proteinExistence type="predicted"/>
<dbReference type="Proteomes" id="UP000662466">
    <property type="component" value="Unassembled WGS sequence"/>
</dbReference>
<dbReference type="PANTHER" id="PTHR10039">
    <property type="entry name" value="AMELOGENIN"/>
    <property type="match status" value="1"/>
</dbReference>
<dbReference type="Pfam" id="PF12796">
    <property type="entry name" value="Ank_2"/>
    <property type="match status" value="1"/>
</dbReference>
<sequence>MTDPVSIVGLILQVVHTTKRVYEFAKQVNNADSEIRELFGELFALKAILEQMQTDHKEKGAQAVSSFRDALVKANSVLEEILDDLQRRTMRQTRLAKLGWPSRKGALEGNIAQLERLKTYFILVILNDRSVVEKETAHSIDAVVDWSKEMRQIGEEKTHQKIKTWICPVDFDSMHRKARSLCQPGTGAWFIDGPFQSWIVTKDKCRLLSLEGKSGSGKTVLCSTAIEAIKDNITKRAPSRVFYYYCTFHLSSSQELVYLLGALLVQLSETCSDVLDELQGRFMKRTLPLPDVLMSLLLKYTGSLSELFIVVDAINESSESAKILDALLALLESSDNIRIMVTSTTSPPVSDPAGILRAQMRPSTNRIDIEAFLDTQLQSVPALRRLPEHIRSRIKKVLLEKASGMFRYVQCQIDLLSAQKTGRDVIRALDSMPESLHGTYETILCRIPSYDREIARETLLWLSSGYQEITLSELSESVVLTKGDKSIGDDCRLFDQQVILSICQGLIVHDEHTSFVALAHSSVKAFLTSDAIRDGPAAYYSLDETEGSRRIWQKCLTYLMLDEFKQPCPDFRCLANRRDTYPLLKYASENWASHCSPSWPPGYSLIDAEIDEILSFLDTRHLPGGGNYTSWIQVLLYEAPAEQALKTEPLYYAASYGIVPLVDRLIRSGFNVNAAGGRNNATPLIVACYRGHAATVQRLLEAGADPELQDWSEMCSLEWAIRRKHRSILENLLSHRHENPIASALLPCASCGNDLLEQYGTRSSGSSAPRTSRTWSRIGSTSKVVQGASDHQASSAS</sequence>